<evidence type="ECO:0000313" key="1">
    <source>
        <dbReference type="EMBL" id="PTX08806.1"/>
    </source>
</evidence>
<dbReference type="AlphaFoldDB" id="A0A2T5XZ54"/>
<name>A0A2T5XZ54_9FLAO</name>
<organism evidence="1 2">
    <name type="scientific">Capnocytophaga leadbetteri</name>
    <dbReference type="NCBI Taxonomy" id="327575"/>
    <lineage>
        <taxon>Bacteria</taxon>
        <taxon>Pseudomonadati</taxon>
        <taxon>Bacteroidota</taxon>
        <taxon>Flavobacteriia</taxon>
        <taxon>Flavobacteriales</taxon>
        <taxon>Flavobacteriaceae</taxon>
        <taxon>Capnocytophaga</taxon>
    </lineage>
</organism>
<dbReference type="GeneID" id="84579873"/>
<gene>
    <name evidence="1" type="ORF">C8P65_101475</name>
</gene>
<protein>
    <submittedName>
        <fullName evidence="1">Uncharacterized protein</fullName>
    </submittedName>
</protein>
<evidence type="ECO:0000313" key="2">
    <source>
        <dbReference type="Proteomes" id="UP000243985"/>
    </source>
</evidence>
<accession>A0A2T5XZ54</accession>
<reference evidence="1 2" key="1">
    <citation type="submission" date="2018-04" db="EMBL/GenBank/DDBJ databases">
        <title>Genomic Encyclopedia of Archaeal and Bacterial Type Strains, Phase II (KMG-II): from individual species to whole genera.</title>
        <authorList>
            <person name="Goeker M."/>
        </authorList>
    </citation>
    <scope>NUCLEOTIDE SEQUENCE [LARGE SCALE GENOMIC DNA]</scope>
    <source>
        <strain evidence="1 2">DSM 22902</strain>
    </source>
</reference>
<dbReference type="RefSeq" id="WP_107780967.1">
    <property type="nucleotide sequence ID" value="NZ_QBKG01000001.1"/>
</dbReference>
<sequence>MRKNFLLAMMLVTLTYCDKKVDCQIPPPEFAIFINKASEVHKEFVNQAGEVDKANISLYKQKNGIKESYRIMFGFNRTQEGKEYLHIGTQLWFENDVYTGKTETLYLQNATKTHKIEVDGYMEDGECGKYAVINEIRVDGTKIEVPYLVK</sequence>
<proteinExistence type="predicted"/>
<dbReference type="EMBL" id="QBKG01000001">
    <property type="protein sequence ID" value="PTX08806.1"/>
    <property type="molecule type" value="Genomic_DNA"/>
</dbReference>
<dbReference type="Proteomes" id="UP000243985">
    <property type="component" value="Unassembled WGS sequence"/>
</dbReference>
<comment type="caution">
    <text evidence="1">The sequence shown here is derived from an EMBL/GenBank/DDBJ whole genome shotgun (WGS) entry which is preliminary data.</text>
</comment>